<dbReference type="Gene3D" id="3.30.70.2740">
    <property type="match status" value="1"/>
</dbReference>
<dbReference type="Proteomes" id="UP000218810">
    <property type="component" value="Unassembled WGS sequence"/>
</dbReference>
<dbReference type="PROSITE" id="PS00198">
    <property type="entry name" value="4FE4S_FER_1"/>
    <property type="match status" value="1"/>
</dbReference>
<feature type="compositionally biased region" description="Pro residues" evidence="8">
    <location>
        <begin position="1019"/>
        <end position="1041"/>
    </location>
</feature>
<dbReference type="InterPro" id="IPR017896">
    <property type="entry name" value="4Fe4S_Fe-S-bd"/>
</dbReference>
<dbReference type="GO" id="GO:0046872">
    <property type="term" value="F:metal ion binding"/>
    <property type="evidence" value="ECO:0007669"/>
    <property type="project" value="UniProtKB-KW"/>
</dbReference>
<dbReference type="PANTHER" id="PTHR11748">
    <property type="entry name" value="D-LACTATE DEHYDROGENASE"/>
    <property type="match status" value="1"/>
</dbReference>
<evidence type="ECO:0000313" key="12">
    <source>
        <dbReference type="Proteomes" id="UP000218810"/>
    </source>
</evidence>
<dbReference type="Pfam" id="PF02913">
    <property type="entry name" value="FAD-oxidase_C"/>
    <property type="match status" value="1"/>
</dbReference>
<organism evidence="11 12">
    <name type="scientific">Dietzia natronolimnaea</name>
    <dbReference type="NCBI Taxonomy" id="161920"/>
    <lineage>
        <taxon>Bacteria</taxon>
        <taxon>Bacillati</taxon>
        <taxon>Actinomycetota</taxon>
        <taxon>Actinomycetes</taxon>
        <taxon>Mycobacteriales</taxon>
        <taxon>Dietziaceae</taxon>
        <taxon>Dietzia</taxon>
    </lineage>
</organism>
<dbReference type="RefSeq" id="WP_095719060.1">
    <property type="nucleotide sequence ID" value="NZ_NTGA01000027.1"/>
</dbReference>
<dbReference type="Pfam" id="PF01565">
    <property type="entry name" value="FAD_binding_4"/>
    <property type="match status" value="1"/>
</dbReference>
<dbReference type="InterPro" id="IPR004113">
    <property type="entry name" value="FAD-bd_oxidored_4_C"/>
</dbReference>
<keyword evidence="3" id="KW-0479">Metal-binding</keyword>
<keyword evidence="7" id="KW-0411">Iron-sulfur</keyword>
<dbReference type="SUPFAM" id="SSF55103">
    <property type="entry name" value="FAD-linked oxidases, C-terminal domain"/>
    <property type="match status" value="1"/>
</dbReference>
<dbReference type="Gene3D" id="3.30.465.10">
    <property type="match status" value="1"/>
</dbReference>
<dbReference type="GO" id="GO:0004458">
    <property type="term" value="F:D-lactate dehydrogenase (cytochrome) activity"/>
    <property type="evidence" value="ECO:0007669"/>
    <property type="project" value="TreeGrafter"/>
</dbReference>
<comment type="cofactor">
    <cofactor evidence="1">
        <name>FAD</name>
        <dbReference type="ChEBI" id="CHEBI:57692"/>
    </cofactor>
</comment>
<feature type="domain" description="4Fe-4S ferredoxin-type" evidence="9">
    <location>
        <begin position="643"/>
        <end position="676"/>
    </location>
</feature>
<evidence type="ECO:0000256" key="5">
    <source>
        <dbReference type="ARBA" id="ARBA00023002"/>
    </source>
</evidence>
<dbReference type="SUPFAM" id="SSF56176">
    <property type="entry name" value="FAD-binding/transporter-associated domain-like"/>
    <property type="match status" value="1"/>
</dbReference>
<reference evidence="12" key="1">
    <citation type="submission" date="2017-09" db="EMBL/GenBank/DDBJ databases">
        <authorList>
            <person name="Zhang Y."/>
            <person name="Huang X."/>
            <person name="Liu J."/>
            <person name="Lu L."/>
            <person name="Peng K."/>
        </authorList>
    </citation>
    <scope>NUCLEOTIDE SEQUENCE [LARGE SCALE GENOMIC DNA]</scope>
    <source>
        <strain evidence="12">S-XJ-1</strain>
    </source>
</reference>
<dbReference type="GO" id="GO:0008720">
    <property type="term" value="F:D-lactate dehydrogenase (NAD+) activity"/>
    <property type="evidence" value="ECO:0007669"/>
    <property type="project" value="TreeGrafter"/>
</dbReference>
<dbReference type="GO" id="GO:0071949">
    <property type="term" value="F:FAD binding"/>
    <property type="evidence" value="ECO:0007669"/>
    <property type="project" value="InterPro"/>
</dbReference>
<evidence type="ECO:0000256" key="4">
    <source>
        <dbReference type="ARBA" id="ARBA00022827"/>
    </source>
</evidence>
<dbReference type="PROSITE" id="PS51387">
    <property type="entry name" value="FAD_PCMH"/>
    <property type="match status" value="1"/>
</dbReference>
<evidence type="ECO:0000256" key="7">
    <source>
        <dbReference type="ARBA" id="ARBA00023014"/>
    </source>
</evidence>
<feature type="domain" description="FAD-binding PCMH-type" evidence="10">
    <location>
        <begin position="43"/>
        <end position="275"/>
    </location>
</feature>
<dbReference type="InterPro" id="IPR017900">
    <property type="entry name" value="4Fe4S_Fe_S_CS"/>
</dbReference>
<accession>A0A2A2WLZ1</accession>
<gene>
    <name evidence="11" type="ORF">CEY15_14660</name>
</gene>
<dbReference type="SUPFAM" id="SSF46548">
    <property type="entry name" value="alpha-helical ferredoxin"/>
    <property type="match status" value="1"/>
</dbReference>
<dbReference type="AlphaFoldDB" id="A0A2A2WLZ1"/>
<dbReference type="InterPro" id="IPR006094">
    <property type="entry name" value="Oxid_FAD_bind_N"/>
</dbReference>
<dbReference type="InterPro" id="IPR036318">
    <property type="entry name" value="FAD-bd_PCMH-like_sf"/>
</dbReference>
<dbReference type="PROSITE" id="PS51379">
    <property type="entry name" value="4FE4S_FER_2"/>
    <property type="match status" value="1"/>
</dbReference>
<dbReference type="Pfam" id="PF13183">
    <property type="entry name" value="Fer4_8"/>
    <property type="match status" value="1"/>
</dbReference>
<dbReference type="OrthoDB" id="9770306at2"/>
<dbReference type="GO" id="GO:1903457">
    <property type="term" value="P:lactate catabolic process"/>
    <property type="evidence" value="ECO:0007669"/>
    <property type="project" value="TreeGrafter"/>
</dbReference>
<evidence type="ECO:0000259" key="10">
    <source>
        <dbReference type="PROSITE" id="PS51387"/>
    </source>
</evidence>
<evidence type="ECO:0000256" key="6">
    <source>
        <dbReference type="ARBA" id="ARBA00023004"/>
    </source>
</evidence>
<sequence length="1041" mass="109165">MRRGGVTSVDSRGGLHEELVAAGLAPESDPRRIAEYSYDASNYRVVPESVLFPRSESEVAAALAVCHRLGVPATARGGGTSMAGNAIGTGLVLDLSRHMNRVLAVDGTGRTVTAEAGCVLTDLRAAVHAATDERLTFAPDPSSQSRACLGGAIGNDACGNHSVRHGRTADHVLSMRIVTYDGLRLTVTRSGVEATDPSDAAATARAHHLDTELRELAADHLAVIRTELGRLPRQVSGYHLRHLLPEEGFDVARSLVGSEGTCAVVTAATMRAVPRSARTGLLVVGYADVVDAARDVTAILRHQPTAVEGIDEVIVETMRERRGADAVAALPAGRAWLFVELDDDTTDTDGVHADRAGAGPMSATLDDRVADLARELTGSGHAVEALVVTDPVARADLWRVREDGAGLSSRLTDPATGETIESWPGWEDSAVAPDRLADYLADFRELLARHRLTGVMYGHFGAGCMHIRISFDLRSEEGRRVMRAFCTDAAHLVVHHGGSLSGEHGDGRARSELLPVMYSPEMLDTFARFARIWDPAGILAPGGLTATRPLDGDLALAGVSQAGVAQAGVAQAGVGLRGRDLLGATVAADGAHPVQACIGVGRCRSSAGGVMCPSFRATGDEKDSTRGRARVLQEVVRGTLPIDAPAVEDSLELCLACKACSSDCPTGVDMATFKSEALHRRYRRRIRPLAHYSLGLLPLWLRGTVRASGPLNAVLATRAGRAAARLGGLATDRTLPRFTSAAQLRGELARVPDSVWSVRDHGPPGTRTSAEVVLFLDSFTRGLRPAVAGAAARVLGGVHTSVACSADQCCGLTHVTTGRLSAARRTMRATARRLDAIRGPDGGEVPVVVVEPSCAATLREDLPRLLADTPDADTARRVAARIRSAADHLGRLADEGRAPSWPGGTAPDRVTVQTHCHEYATFGNRVQRAALTSLGVGSVREATGCCGVAGDFGFTAGHEAVTAAVAEQALAPALRADPDAPVLTDGFSCATQVGHLGATDPTTGSGRAGRHLFELLDPDPNPTLSPTPSPIPSPAPTRRPT</sequence>
<dbReference type="EMBL" id="NTGA01000027">
    <property type="protein sequence ID" value="PAY22212.1"/>
    <property type="molecule type" value="Genomic_DNA"/>
</dbReference>
<evidence type="ECO:0000256" key="2">
    <source>
        <dbReference type="ARBA" id="ARBA00022630"/>
    </source>
</evidence>
<dbReference type="InterPro" id="IPR016169">
    <property type="entry name" value="FAD-bd_PCMH_sub2"/>
</dbReference>
<dbReference type="InterPro" id="IPR016164">
    <property type="entry name" value="FAD-linked_Oxase-like_C"/>
</dbReference>
<evidence type="ECO:0000259" key="9">
    <source>
        <dbReference type="PROSITE" id="PS51379"/>
    </source>
</evidence>
<keyword evidence="12" id="KW-1185">Reference proteome</keyword>
<name>A0A2A2WLZ1_9ACTN</name>
<dbReference type="GO" id="GO:0051536">
    <property type="term" value="F:iron-sulfur cluster binding"/>
    <property type="evidence" value="ECO:0007669"/>
    <property type="project" value="UniProtKB-KW"/>
</dbReference>
<evidence type="ECO:0000313" key="11">
    <source>
        <dbReference type="EMBL" id="PAY22212.1"/>
    </source>
</evidence>
<dbReference type="InterPro" id="IPR016166">
    <property type="entry name" value="FAD-bd_PCMH"/>
</dbReference>
<keyword evidence="4" id="KW-0274">FAD</keyword>
<comment type="caution">
    <text evidence="11">The sequence shown here is derived from an EMBL/GenBank/DDBJ whole genome shotgun (WGS) entry which is preliminary data.</text>
</comment>
<dbReference type="PANTHER" id="PTHR11748:SF119">
    <property type="entry name" value="D-2-HYDROXYGLUTARATE DEHYDROGENASE"/>
    <property type="match status" value="1"/>
</dbReference>
<keyword evidence="2" id="KW-0285">Flavoprotein</keyword>
<evidence type="ECO:0000256" key="3">
    <source>
        <dbReference type="ARBA" id="ARBA00022723"/>
    </source>
</evidence>
<keyword evidence="6" id="KW-0408">Iron</keyword>
<keyword evidence="5" id="KW-0560">Oxidoreductase</keyword>
<feature type="region of interest" description="Disordered" evidence="8">
    <location>
        <begin position="1015"/>
        <end position="1041"/>
    </location>
</feature>
<protein>
    <submittedName>
        <fullName evidence="11">FAD-binding oxidoreductase</fullName>
    </submittedName>
</protein>
<proteinExistence type="predicted"/>
<evidence type="ECO:0000256" key="8">
    <source>
        <dbReference type="SAM" id="MobiDB-lite"/>
    </source>
</evidence>
<evidence type="ECO:0000256" key="1">
    <source>
        <dbReference type="ARBA" id="ARBA00001974"/>
    </source>
</evidence>